<organism evidence="2 3">
    <name type="scientific">Xenorhabdus taiwanensis</name>
    <dbReference type="NCBI Taxonomy" id="3085177"/>
    <lineage>
        <taxon>Bacteria</taxon>
        <taxon>Pseudomonadati</taxon>
        <taxon>Pseudomonadota</taxon>
        <taxon>Gammaproteobacteria</taxon>
        <taxon>Enterobacterales</taxon>
        <taxon>Morganellaceae</taxon>
        <taxon>Xenorhabdus</taxon>
    </lineage>
</organism>
<keyword evidence="1" id="KW-0732">Signal</keyword>
<evidence type="ECO:0000313" key="2">
    <source>
        <dbReference type="EMBL" id="BET95438.1"/>
    </source>
</evidence>
<dbReference type="Proteomes" id="UP001529514">
    <property type="component" value="Chromosome"/>
</dbReference>
<feature type="chain" id="PRO_5045782990" evidence="1">
    <location>
        <begin position="20"/>
        <end position="95"/>
    </location>
</feature>
<accession>A0ABM8JRY4</accession>
<evidence type="ECO:0000313" key="3">
    <source>
        <dbReference type="Proteomes" id="UP001529514"/>
    </source>
</evidence>
<reference evidence="2 3" key="1">
    <citation type="submission" date="2023-10" db="EMBL/GenBank/DDBJ databases">
        <title>Xenorhabdus taiwanensis sp. nov., a symbiotic bacterium associated with the entomopathogenic nematode Steinernema taiwanensis.</title>
        <authorList>
            <person name="Tseng C.T."/>
            <person name="Shu H.Y."/>
            <person name="Chen M.H."/>
            <person name="Fang Y.J."/>
            <person name="Wu T.L."/>
            <person name="Lin Y.C."/>
            <person name="Huang C.J."/>
        </authorList>
    </citation>
    <scope>NUCLEOTIDE SEQUENCE [LARGE SCALE GENOMIC DNA]</scope>
    <source>
        <strain evidence="2 3">TCT-1</strain>
    </source>
</reference>
<gene>
    <name evidence="2" type="ORF">TCT1_03590</name>
</gene>
<dbReference type="EMBL" id="AP028978">
    <property type="protein sequence ID" value="BET95438.1"/>
    <property type="molecule type" value="Genomic_DNA"/>
</dbReference>
<sequence>MIKKIISLSLVMLCSGSFASEGLDNEWTTNVRCFTFHGKKPINIKFVNFISKTHGYDDTLGYVKYEKSDKSIPIILNDDEFTILVENGISVYIME</sequence>
<proteinExistence type="predicted"/>
<keyword evidence="3" id="KW-1185">Reference proteome</keyword>
<protein>
    <submittedName>
        <fullName evidence="2">Uncharacterized protein</fullName>
    </submittedName>
</protein>
<evidence type="ECO:0000256" key="1">
    <source>
        <dbReference type="SAM" id="SignalP"/>
    </source>
</evidence>
<name>A0ABM8JRY4_9GAMM</name>
<feature type="signal peptide" evidence="1">
    <location>
        <begin position="1"/>
        <end position="19"/>
    </location>
</feature>
<dbReference type="RefSeq" id="WP_374052400.1">
    <property type="nucleotide sequence ID" value="NZ_AP028978.1"/>
</dbReference>